<evidence type="ECO:0000259" key="5">
    <source>
        <dbReference type="PROSITE" id="PS50111"/>
    </source>
</evidence>
<dbReference type="Gene3D" id="1.10.287.950">
    <property type="entry name" value="Methyl-accepting chemotaxis protein"/>
    <property type="match status" value="1"/>
</dbReference>
<gene>
    <name evidence="7" type="ORF">SAMN02745172_04395</name>
</gene>
<dbReference type="PANTHER" id="PTHR32089">
    <property type="entry name" value="METHYL-ACCEPTING CHEMOTAXIS PROTEIN MCPB"/>
    <property type="match status" value="1"/>
</dbReference>
<dbReference type="GO" id="GO:0007165">
    <property type="term" value="P:signal transduction"/>
    <property type="evidence" value="ECO:0007669"/>
    <property type="project" value="UniProtKB-KW"/>
</dbReference>
<reference evidence="7 8" key="1">
    <citation type="submission" date="2016-12" db="EMBL/GenBank/DDBJ databases">
        <authorList>
            <person name="Song W.-J."/>
            <person name="Kurnit D.M."/>
        </authorList>
    </citation>
    <scope>NUCLEOTIDE SEQUENCE [LARGE SCALE GENOMIC DNA]</scope>
    <source>
        <strain evidence="7 8">DSM 19599</strain>
    </source>
</reference>
<dbReference type="Gene3D" id="6.10.340.10">
    <property type="match status" value="1"/>
</dbReference>
<keyword evidence="4" id="KW-1133">Transmembrane helix</keyword>
<evidence type="ECO:0000256" key="4">
    <source>
        <dbReference type="SAM" id="Phobius"/>
    </source>
</evidence>
<organism evidence="7 8">
    <name type="scientific">Pseudoxanthobacter soli DSM 19599</name>
    <dbReference type="NCBI Taxonomy" id="1123029"/>
    <lineage>
        <taxon>Bacteria</taxon>
        <taxon>Pseudomonadati</taxon>
        <taxon>Pseudomonadota</taxon>
        <taxon>Alphaproteobacteria</taxon>
        <taxon>Hyphomicrobiales</taxon>
        <taxon>Segnochrobactraceae</taxon>
        <taxon>Pseudoxanthobacter</taxon>
    </lineage>
</organism>
<evidence type="ECO:0000313" key="8">
    <source>
        <dbReference type="Proteomes" id="UP000186406"/>
    </source>
</evidence>
<keyword evidence="8" id="KW-1185">Reference proteome</keyword>
<feature type="domain" description="Methyl-accepting transducer" evidence="5">
    <location>
        <begin position="336"/>
        <end position="467"/>
    </location>
</feature>
<dbReference type="PANTHER" id="PTHR32089:SF112">
    <property type="entry name" value="LYSOZYME-LIKE PROTEIN-RELATED"/>
    <property type="match status" value="1"/>
</dbReference>
<feature type="transmembrane region" description="Helical" evidence="4">
    <location>
        <begin position="219"/>
        <end position="244"/>
    </location>
</feature>
<protein>
    <submittedName>
        <fullName evidence="7">Methyl-accepting chemotaxis sensory transducer with TarH sensor</fullName>
    </submittedName>
</protein>
<accession>A0A1M7ZS35</accession>
<evidence type="ECO:0000256" key="1">
    <source>
        <dbReference type="ARBA" id="ARBA00023224"/>
    </source>
</evidence>
<dbReference type="AlphaFoldDB" id="A0A1M7ZS35"/>
<dbReference type="SUPFAM" id="SSF58104">
    <property type="entry name" value="Methyl-accepting chemotaxis protein (MCP) signaling domain"/>
    <property type="match status" value="1"/>
</dbReference>
<dbReference type="EMBL" id="FRXO01000019">
    <property type="protein sequence ID" value="SHO67713.1"/>
    <property type="molecule type" value="Genomic_DNA"/>
</dbReference>
<keyword evidence="4" id="KW-0472">Membrane</keyword>
<dbReference type="PROSITE" id="PS50885">
    <property type="entry name" value="HAMP"/>
    <property type="match status" value="1"/>
</dbReference>
<dbReference type="InterPro" id="IPR003660">
    <property type="entry name" value="HAMP_dom"/>
</dbReference>
<dbReference type="RefSeq" id="WP_175563772.1">
    <property type="nucleotide sequence ID" value="NZ_FRXO01000019.1"/>
</dbReference>
<evidence type="ECO:0000259" key="6">
    <source>
        <dbReference type="PROSITE" id="PS50885"/>
    </source>
</evidence>
<dbReference type="CDD" id="cd06225">
    <property type="entry name" value="HAMP"/>
    <property type="match status" value="1"/>
</dbReference>
<keyword evidence="4" id="KW-0812">Transmembrane</keyword>
<keyword evidence="1 3" id="KW-0807">Transducer</keyword>
<dbReference type="PROSITE" id="PS50111">
    <property type="entry name" value="CHEMOTAXIS_TRANSDUC_2"/>
    <property type="match status" value="1"/>
</dbReference>
<evidence type="ECO:0000313" key="7">
    <source>
        <dbReference type="EMBL" id="SHO67713.1"/>
    </source>
</evidence>
<dbReference type="Proteomes" id="UP000186406">
    <property type="component" value="Unassembled WGS sequence"/>
</dbReference>
<comment type="similarity">
    <text evidence="2">Belongs to the methyl-accepting chemotaxis (MCP) protein family.</text>
</comment>
<dbReference type="Pfam" id="PF00015">
    <property type="entry name" value="MCPsignal"/>
    <property type="match status" value="1"/>
</dbReference>
<feature type="non-terminal residue" evidence="7">
    <location>
        <position position="467"/>
    </location>
</feature>
<dbReference type="InterPro" id="IPR004089">
    <property type="entry name" value="MCPsignal_dom"/>
</dbReference>
<dbReference type="SUPFAM" id="SSF158472">
    <property type="entry name" value="HAMP domain-like"/>
    <property type="match status" value="1"/>
</dbReference>
<name>A0A1M7ZS35_9HYPH</name>
<dbReference type="Pfam" id="PF00672">
    <property type="entry name" value="HAMP"/>
    <property type="match status" value="1"/>
</dbReference>
<evidence type="ECO:0000256" key="2">
    <source>
        <dbReference type="ARBA" id="ARBA00029447"/>
    </source>
</evidence>
<proteinExistence type="inferred from homology"/>
<dbReference type="Pfam" id="PF12729">
    <property type="entry name" value="4HB_MCP_1"/>
    <property type="match status" value="1"/>
</dbReference>
<feature type="domain" description="HAMP" evidence="6">
    <location>
        <begin position="242"/>
        <end position="295"/>
    </location>
</feature>
<evidence type="ECO:0000256" key="3">
    <source>
        <dbReference type="PROSITE-ProRule" id="PRU00284"/>
    </source>
</evidence>
<sequence length="467" mass="47889">MATAGADEAVAFDLASRADPHPGRSPFLSSLKILPKILIAVGILAVVAAGITAVGVTALSSLDEAAGRMDNRATAALAAARLNAAVIALNRGEFQVAVDPLPKNRTAVEKAIEADKADTEALLAQLEAQLGGDDRKRVTKVKDVYIRYRAELQSTLRTADEITAETLADDIGYLQDGAMRSRALAETLRTRTQELANALADDVNGISDAAHAEYRRISLVMIGVASGGIVAGLALGVLIAQFGIARPIGAIVATLQRLAAGDFSAEIVGDTRKDEVGDVARTAIVFRENGLQKACLERDAEETKARADAEKRAAMHALADGFEASLGGIVTVVSAAATELEATAQTMTASTGETSSRSAVVAGASEQASANVQTVAAAAEELASSVAEIGRQVEESARMAREAADHAGDTAAKMQTLSAAAGDIGAVVDLISAIAQQTNLLALNATIEAARAGDAGKGFAVVAAEVK</sequence>
<dbReference type="STRING" id="1123029.SAMN02745172_04395"/>
<feature type="transmembrane region" description="Helical" evidence="4">
    <location>
        <begin position="37"/>
        <end position="62"/>
    </location>
</feature>
<dbReference type="InterPro" id="IPR024478">
    <property type="entry name" value="HlyB_4HB_MCP"/>
</dbReference>
<dbReference type="GO" id="GO:0016020">
    <property type="term" value="C:membrane"/>
    <property type="evidence" value="ECO:0007669"/>
    <property type="project" value="InterPro"/>
</dbReference>